<evidence type="ECO:0000256" key="4">
    <source>
        <dbReference type="ARBA" id="ARBA00022583"/>
    </source>
</evidence>
<dbReference type="Pfam" id="PF07651">
    <property type="entry name" value="ANTH"/>
    <property type="match status" value="1"/>
</dbReference>
<dbReference type="InterPro" id="IPR014712">
    <property type="entry name" value="ANTH_dom_sf"/>
</dbReference>
<comment type="caution">
    <text evidence="10">The sequence shown here is derived from an EMBL/GenBank/DDBJ whole genome shotgun (WGS) entry which is preliminary data.</text>
</comment>
<sequence length="399" mass="45904">MRLWKRASALLKDRNSIYLAKLSKKTSFRNPELEEAVIKATSHNDSSVDYKNAQRIFTWIRTSSKFLRPVIWALATRMEKTRYWVVALKGLMLMHGIFCCKVPAVRKIGRLPFDFRNFTDGYSNSPRTWGLSAFVRSYFAFLDQKSVFDAFEEEEGSKWREKSFMQTLQGLQKSQGLIDLLLQVKPYSDGWSDVLVLEAMDCIVIEIFDVYSRICNGIAGVLIRIYAATQEEAEIALNILHKATAQGAELDSYFEFCRHIGVLNASEFPRVDKIPDDDIRVLEQIIHGVSNKRNMDDFCIKEKESKTKKTLKEDQDSDVLLKTVVSDNWVVFEDEFKVDEERREAYVTVEDTNYADPFAASINVPPNDSNSLVLHTQQYYNPFQETAGYQTNVVLSPLK</sequence>
<dbReference type="CDD" id="cd16987">
    <property type="entry name" value="ANTH_N_AP180_plant"/>
    <property type="match status" value="1"/>
</dbReference>
<organism evidence="10 11">
    <name type="scientific">Thalictrum thalictroides</name>
    <name type="common">Rue-anemone</name>
    <name type="synonym">Anemone thalictroides</name>
    <dbReference type="NCBI Taxonomy" id="46969"/>
    <lineage>
        <taxon>Eukaryota</taxon>
        <taxon>Viridiplantae</taxon>
        <taxon>Streptophyta</taxon>
        <taxon>Embryophyta</taxon>
        <taxon>Tracheophyta</taxon>
        <taxon>Spermatophyta</taxon>
        <taxon>Magnoliopsida</taxon>
        <taxon>Ranunculales</taxon>
        <taxon>Ranunculaceae</taxon>
        <taxon>Thalictroideae</taxon>
        <taxon>Thalictrum</taxon>
    </lineage>
</organism>
<protein>
    <submittedName>
        <fullName evidence="10">ENTH/ANTH/VHS superfamily protein</fullName>
    </submittedName>
</protein>
<dbReference type="GO" id="GO:0032050">
    <property type="term" value="F:clathrin heavy chain binding"/>
    <property type="evidence" value="ECO:0007669"/>
    <property type="project" value="TreeGrafter"/>
</dbReference>
<dbReference type="SUPFAM" id="SSF89009">
    <property type="entry name" value="GAT-like domain"/>
    <property type="match status" value="1"/>
</dbReference>
<evidence type="ECO:0000256" key="6">
    <source>
        <dbReference type="ARBA" id="ARBA00023136"/>
    </source>
</evidence>
<dbReference type="InterPro" id="IPR011417">
    <property type="entry name" value="ANTH_dom"/>
</dbReference>
<evidence type="ECO:0000256" key="5">
    <source>
        <dbReference type="ARBA" id="ARBA00023034"/>
    </source>
</evidence>
<name>A0A7J6XAT4_THATH</name>
<evidence type="ECO:0000259" key="9">
    <source>
        <dbReference type="PROSITE" id="PS50942"/>
    </source>
</evidence>
<dbReference type="PANTHER" id="PTHR22951">
    <property type="entry name" value="CLATHRIN ASSEMBLY PROTEIN"/>
    <property type="match status" value="1"/>
</dbReference>
<evidence type="ECO:0000313" key="10">
    <source>
        <dbReference type="EMBL" id="KAF5206739.1"/>
    </source>
</evidence>
<dbReference type="InterPro" id="IPR008942">
    <property type="entry name" value="ENTH_VHS"/>
</dbReference>
<dbReference type="GO" id="GO:0072583">
    <property type="term" value="P:clathrin-dependent endocytosis"/>
    <property type="evidence" value="ECO:0007669"/>
    <property type="project" value="InterPro"/>
</dbReference>
<dbReference type="PANTHER" id="PTHR22951:SF19">
    <property type="entry name" value="OS08G0467300 PROTEIN"/>
    <property type="match status" value="1"/>
</dbReference>
<evidence type="ECO:0000256" key="3">
    <source>
        <dbReference type="ARBA" id="ARBA00004600"/>
    </source>
</evidence>
<dbReference type="Gene3D" id="1.20.58.150">
    <property type="entry name" value="ANTH domain"/>
    <property type="match status" value="1"/>
</dbReference>
<keyword evidence="7" id="KW-0168">Coated pit</keyword>
<keyword evidence="6" id="KW-0472">Membrane</keyword>
<evidence type="ECO:0000256" key="2">
    <source>
        <dbReference type="ARBA" id="ARBA00004555"/>
    </source>
</evidence>
<proteinExistence type="predicted"/>
<dbReference type="InterPro" id="IPR045192">
    <property type="entry name" value="AP180-like"/>
</dbReference>
<dbReference type="GO" id="GO:0005546">
    <property type="term" value="F:phosphatidylinositol-4,5-bisphosphate binding"/>
    <property type="evidence" value="ECO:0007669"/>
    <property type="project" value="TreeGrafter"/>
</dbReference>
<dbReference type="GO" id="GO:0030136">
    <property type="term" value="C:clathrin-coated vesicle"/>
    <property type="evidence" value="ECO:0007669"/>
    <property type="project" value="UniProtKB-SubCell"/>
</dbReference>
<dbReference type="GO" id="GO:0000149">
    <property type="term" value="F:SNARE binding"/>
    <property type="evidence" value="ECO:0007669"/>
    <property type="project" value="TreeGrafter"/>
</dbReference>
<evidence type="ECO:0000256" key="8">
    <source>
        <dbReference type="ARBA" id="ARBA00023329"/>
    </source>
</evidence>
<dbReference type="GO" id="GO:0005545">
    <property type="term" value="F:1-phosphatidylinositol binding"/>
    <property type="evidence" value="ECO:0007669"/>
    <property type="project" value="InterPro"/>
</dbReference>
<dbReference type="PROSITE" id="PS50942">
    <property type="entry name" value="ENTH"/>
    <property type="match status" value="1"/>
</dbReference>
<gene>
    <name evidence="10" type="ORF">FRX31_003663</name>
</gene>
<reference evidence="10 11" key="1">
    <citation type="submission" date="2020-06" db="EMBL/GenBank/DDBJ databases">
        <title>Transcriptomic and genomic resources for Thalictrum thalictroides and T. hernandezii: Facilitating candidate gene discovery in an emerging model plant lineage.</title>
        <authorList>
            <person name="Arias T."/>
            <person name="Riano-Pachon D.M."/>
            <person name="Di Stilio V.S."/>
        </authorList>
    </citation>
    <scope>NUCLEOTIDE SEQUENCE [LARGE SCALE GENOMIC DNA]</scope>
    <source>
        <strain evidence="11">cv. WT478/WT964</strain>
        <tissue evidence="10">Leaves</tissue>
    </source>
</reference>
<dbReference type="EMBL" id="JABWDY010002313">
    <property type="protein sequence ID" value="KAF5206739.1"/>
    <property type="molecule type" value="Genomic_DNA"/>
</dbReference>
<dbReference type="GO" id="GO:0006900">
    <property type="term" value="P:vesicle budding from membrane"/>
    <property type="evidence" value="ECO:0007669"/>
    <property type="project" value="TreeGrafter"/>
</dbReference>
<dbReference type="GO" id="GO:0005794">
    <property type="term" value="C:Golgi apparatus"/>
    <property type="evidence" value="ECO:0007669"/>
    <property type="project" value="UniProtKB-SubCell"/>
</dbReference>
<keyword evidence="4" id="KW-0254">Endocytosis</keyword>
<evidence type="ECO:0000256" key="1">
    <source>
        <dbReference type="ARBA" id="ARBA00004132"/>
    </source>
</evidence>
<comment type="subcellular location">
    <subcellularLocation>
        <location evidence="1">Cytoplasmic vesicle</location>
        <location evidence="1">Clathrin-coated vesicle</location>
    </subcellularLocation>
    <subcellularLocation>
        <location evidence="2">Golgi apparatus</location>
    </subcellularLocation>
    <subcellularLocation>
        <location evidence="3">Membrane</location>
        <location evidence="3">Clathrin-coated pit</location>
    </subcellularLocation>
</comment>
<keyword evidence="11" id="KW-1185">Reference proteome</keyword>
<dbReference type="SUPFAM" id="SSF48464">
    <property type="entry name" value="ENTH/VHS domain"/>
    <property type="match status" value="1"/>
</dbReference>
<dbReference type="GO" id="GO:0005905">
    <property type="term" value="C:clathrin-coated pit"/>
    <property type="evidence" value="ECO:0007669"/>
    <property type="project" value="UniProtKB-SubCell"/>
</dbReference>
<accession>A0A7J6XAT4</accession>
<dbReference type="InterPro" id="IPR013809">
    <property type="entry name" value="ENTH"/>
</dbReference>
<evidence type="ECO:0000313" key="11">
    <source>
        <dbReference type="Proteomes" id="UP000554482"/>
    </source>
</evidence>
<keyword evidence="8" id="KW-0968">Cytoplasmic vesicle</keyword>
<dbReference type="AlphaFoldDB" id="A0A7J6XAT4"/>
<keyword evidence="5" id="KW-0333">Golgi apparatus</keyword>
<feature type="domain" description="ENTH" evidence="9">
    <location>
        <begin position="25"/>
        <end position="156"/>
    </location>
</feature>
<dbReference type="GO" id="GO:0048268">
    <property type="term" value="P:clathrin coat assembly"/>
    <property type="evidence" value="ECO:0007669"/>
    <property type="project" value="InterPro"/>
</dbReference>
<dbReference type="Proteomes" id="UP000554482">
    <property type="component" value="Unassembled WGS sequence"/>
</dbReference>
<dbReference type="FunFam" id="1.25.40.90:FF:000027">
    <property type="entry name" value="Putative clathrin assembly protein"/>
    <property type="match status" value="1"/>
</dbReference>
<dbReference type="InterPro" id="IPR048050">
    <property type="entry name" value="ANTH_N_plant"/>
</dbReference>
<dbReference type="SMART" id="SM00273">
    <property type="entry name" value="ENTH"/>
    <property type="match status" value="1"/>
</dbReference>
<dbReference type="OrthoDB" id="682511at2759"/>
<dbReference type="Gene3D" id="1.25.40.90">
    <property type="match status" value="1"/>
</dbReference>
<evidence type="ECO:0000256" key="7">
    <source>
        <dbReference type="ARBA" id="ARBA00023176"/>
    </source>
</evidence>